<name>A0A6B0V6H9_IXORI</name>
<accession>A0A6B0V6H9</accession>
<proteinExistence type="predicted"/>
<dbReference type="EMBL" id="GIFC01015208">
    <property type="protein sequence ID" value="MXU97291.1"/>
    <property type="molecule type" value="Transcribed_RNA"/>
</dbReference>
<evidence type="ECO:0000313" key="1">
    <source>
        <dbReference type="EMBL" id="MXU97291.1"/>
    </source>
</evidence>
<organism evidence="1">
    <name type="scientific">Ixodes ricinus</name>
    <name type="common">Common tick</name>
    <name type="synonym">Acarus ricinus</name>
    <dbReference type="NCBI Taxonomy" id="34613"/>
    <lineage>
        <taxon>Eukaryota</taxon>
        <taxon>Metazoa</taxon>
        <taxon>Ecdysozoa</taxon>
        <taxon>Arthropoda</taxon>
        <taxon>Chelicerata</taxon>
        <taxon>Arachnida</taxon>
        <taxon>Acari</taxon>
        <taxon>Parasitiformes</taxon>
        <taxon>Ixodida</taxon>
        <taxon>Ixodoidea</taxon>
        <taxon>Ixodidae</taxon>
        <taxon>Ixodinae</taxon>
        <taxon>Ixodes</taxon>
    </lineage>
</organism>
<dbReference type="PANTHER" id="PTHR46579:SF1">
    <property type="entry name" value="F5_8 TYPE C DOMAIN-CONTAINING PROTEIN"/>
    <property type="match status" value="1"/>
</dbReference>
<dbReference type="AlphaFoldDB" id="A0A6B0V6H9"/>
<dbReference type="PANTHER" id="PTHR46579">
    <property type="entry name" value="F5/8 TYPE C DOMAIN-CONTAINING PROTEIN-RELATED"/>
    <property type="match status" value="1"/>
</dbReference>
<protein>
    <submittedName>
        <fullName evidence="1">Uncharacterized protein</fullName>
    </submittedName>
</protein>
<reference evidence="1" key="1">
    <citation type="submission" date="2019-12" db="EMBL/GenBank/DDBJ databases">
        <title>An insight into the sialome of adult female Ixodes ricinus ticks feeding for 6 days.</title>
        <authorList>
            <person name="Perner J."/>
            <person name="Ribeiro J.M.C."/>
        </authorList>
    </citation>
    <scope>NUCLEOTIDE SEQUENCE</scope>
    <source>
        <strain evidence="1">Semi-engorged</strain>
        <tissue evidence="1">Salivary glands</tissue>
    </source>
</reference>
<sequence length="259" mass="28582">MSGYSTSFCSLFCFSELLLETFVGRSKTLFGVTSATFNVHQLLHLSNCVRQLGPLWAHSAFVFEGGNGRIVKLVSAARGLPDQILERVVMAQQVECLLATAKLPDREQDVCTRFLGFPPIQNASHVEAICLLGCGSAVSLSAVEKRALEQHCDLPCTTGTEYERFVFDRKVFHSAAYTRPEKSNTTVVSTQDGEYYKIEKIILVSLPAQTSVLLCRPIVLMEESCMPPHIKECFLSESAALSVLQPSSIKDSCLYIDCQ</sequence>